<comment type="caution">
    <text evidence="3">The sequence shown here is derived from an EMBL/GenBank/DDBJ whole genome shotgun (WGS) entry which is preliminary data.</text>
</comment>
<dbReference type="AlphaFoldDB" id="A0A162P247"/>
<sequence length="74" mass="8161">MKVVFLLFVFAICCSAIAAAPQLFEAKPSIYANIGANIADLETAEAIPGRRYYTGSRSRSSYGSRSYHRTMHRG</sequence>
<feature type="compositionally biased region" description="Low complexity" evidence="1">
    <location>
        <begin position="55"/>
        <end position="65"/>
    </location>
</feature>
<accession>A0A162P247</accession>
<protein>
    <submittedName>
        <fullName evidence="3">Uncharacterized protein</fullName>
    </submittedName>
</protein>
<feature type="region of interest" description="Disordered" evidence="1">
    <location>
        <begin position="55"/>
        <end position="74"/>
    </location>
</feature>
<name>A0A162P247_9CRUS</name>
<organism evidence="3 4">
    <name type="scientific">Daphnia magna</name>
    <dbReference type="NCBI Taxonomy" id="35525"/>
    <lineage>
        <taxon>Eukaryota</taxon>
        <taxon>Metazoa</taxon>
        <taxon>Ecdysozoa</taxon>
        <taxon>Arthropoda</taxon>
        <taxon>Crustacea</taxon>
        <taxon>Branchiopoda</taxon>
        <taxon>Diplostraca</taxon>
        <taxon>Cladocera</taxon>
        <taxon>Anomopoda</taxon>
        <taxon>Daphniidae</taxon>
        <taxon>Daphnia</taxon>
    </lineage>
</organism>
<evidence type="ECO:0000256" key="2">
    <source>
        <dbReference type="SAM" id="SignalP"/>
    </source>
</evidence>
<evidence type="ECO:0000313" key="4">
    <source>
        <dbReference type="Proteomes" id="UP000076858"/>
    </source>
</evidence>
<keyword evidence="2" id="KW-0732">Signal</keyword>
<evidence type="ECO:0000313" key="3">
    <source>
        <dbReference type="EMBL" id="KZS18452.1"/>
    </source>
</evidence>
<gene>
    <name evidence="3" type="ORF">APZ42_014962</name>
</gene>
<dbReference type="EMBL" id="LRGB01000512">
    <property type="protein sequence ID" value="KZS18452.1"/>
    <property type="molecule type" value="Genomic_DNA"/>
</dbReference>
<evidence type="ECO:0000256" key="1">
    <source>
        <dbReference type="SAM" id="MobiDB-lite"/>
    </source>
</evidence>
<reference evidence="3 4" key="1">
    <citation type="submission" date="2016-03" db="EMBL/GenBank/DDBJ databases">
        <title>EvidentialGene: Evidence-directed Construction of Genes on Genomes.</title>
        <authorList>
            <person name="Gilbert D.G."/>
            <person name="Choi J.-H."/>
            <person name="Mockaitis K."/>
            <person name="Colbourne J."/>
            <person name="Pfrender M."/>
        </authorList>
    </citation>
    <scope>NUCLEOTIDE SEQUENCE [LARGE SCALE GENOMIC DNA]</scope>
    <source>
        <strain evidence="3 4">Xinb3</strain>
        <tissue evidence="3">Complete organism</tissue>
    </source>
</reference>
<feature type="chain" id="PRO_5007837973" evidence="2">
    <location>
        <begin position="20"/>
        <end position="74"/>
    </location>
</feature>
<keyword evidence="4" id="KW-1185">Reference proteome</keyword>
<feature type="signal peptide" evidence="2">
    <location>
        <begin position="1"/>
        <end position="19"/>
    </location>
</feature>
<dbReference type="Proteomes" id="UP000076858">
    <property type="component" value="Unassembled WGS sequence"/>
</dbReference>
<proteinExistence type="predicted"/>